<organism evidence="7 8">
    <name type="scientific">Arachis hypogaea</name>
    <name type="common">Peanut</name>
    <dbReference type="NCBI Taxonomy" id="3818"/>
    <lineage>
        <taxon>Eukaryota</taxon>
        <taxon>Viridiplantae</taxon>
        <taxon>Streptophyta</taxon>
        <taxon>Embryophyta</taxon>
        <taxon>Tracheophyta</taxon>
        <taxon>Spermatophyta</taxon>
        <taxon>Magnoliopsida</taxon>
        <taxon>eudicotyledons</taxon>
        <taxon>Gunneridae</taxon>
        <taxon>Pentapetalae</taxon>
        <taxon>rosids</taxon>
        <taxon>fabids</taxon>
        <taxon>Fabales</taxon>
        <taxon>Fabaceae</taxon>
        <taxon>Papilionoideae</taxon>
        <taxon>50 kb inversion clade</taxon>
        <taxon>dalbergioids sensu lato</taxon>
        <taxon>Dalbergieae</taxon>
        <taxon>Pterocarpus clade</taxon>
        <taxon>Arachis</taxon>
    </lineage>
</organism>
<evidence type="ECO:0000256" key="5">
    <source>
        <dbReference type="RuleBase" id="RU369024"/>
    </source>
</evidence>
<evidence type="ECO:0000313" key="7">
    <source>
        <dbReference type="EMBL" id="RYR41044.1"/>
    </source>
</evidence>
<proteinExistence type="inferred from homology"/>
<dbReference type="FunFam" id="3.40.50.720:FF:000312">
    <property type="entry name" value="(+)-neomenthol dehydrogenase"/>
    <property type="match status" value="1"/>
</dbReference>
<dbReference type="InterPro" id="IPR045313">
    <property type="entry name" value="CBR1-like"/>
</dbReference>
<sequence>MVSAADSIQRYAVVTGSNKGIGLETVKGLASNGVKVVLTARDEKRGYEAVEKLRRECGFSNELVIFHQLDVTDSSSIASLVKFVKFQFGRLDILVNNAGINGFDSADLIGSIIKWKELNQTYDMAEKCLTTNYYGAKETTEAFLPLLQLSTSPMIVNVSSTAGLLQHISNEWAKGVLDDTENLTEDLIDKVLREFMKDFKEGSLKTKGWPTYLSAYMLSKAAMNSYTRLLARKHPKFCVNCVCPGFVKTDINRNTGILSVENGAASVVRLALLPSGSPSGYFFAMQELSSF</sequence>
<dbReference type="Proteomes" id="UP000289738">
    <property type="component" value="Chromosome A08"/>
</dbReference>
<dbReference type="InterPro" id="IPR036291">
    <property type="entry name" value="NAD(P)-bd_dom_sf"/>
</dbReference>
<dbReference type="OrthoDB" id="1933717at2759"/>
<comment type="similarity">
    <text evidence="1 4">Belongs to the short-chain dehydrogenases/reductases (SDR) family.</text>
</comment>
<keyword evidence="8" id="KW-1185">Reference proteome</keyword>
<gene>
    <name evidence="7" type="ORF">Ahy_A08g037447</name>
    <name evidence="6" type="ORF">Ahy_B02g057219</name>
</gene>
<dbReference type="CDD" id="cd05324">
    <property type="entry name" value="carb_red_PTCR-like_SDR_c"/>
    <property type="match status" value="1"/>
</dbReference>
<dbReference type="GO" id="GO:0016020">
    <property type="term" value="C:membrane"/>
    <property type="evidence" value="ECO:0007669"/>
    <property type="project" value="TreeGrafter"/>
</dbReference>
<evidence type="ECO:0000256" key="2">
    <source>
        <dbReference type="ARBA" id="ARBA00022857"/>
    </source>
</evidence>
<dbReference type="GO" id="GO:0016616">
    <property type="term" value="F:oxidoreductase activity, acting on the CH-OH group of donors, NAD or NADP as acceptor"/>
    <property type="evidence" value="ECO:0007669"/>
    <property type="project" value="InterPro"/>
</dbReference>
<dbReference type="Gramene" id="arahy.Tifrunner.gnm2.ann2.Ah08g000200.1">
    <property type="protein sequence ID" value="arahy.Tifrunner.gnm2.ann2.Ah08g000200.1-CDS"/>
    <property type="gene ID" value="arahy.Tifrunner.gnm2.ann2.Ah08g000200"/>
</dbReference>
<dbReference type="EMBL" id="SDMP01000012">
    <property type="protein sequence ID" value="RYR23731.1"/>
    <property type="molecule type" value="Genomic_DNA"/>
</dbReference>
<dbReference type="SMR" id="A0A445BQT2"/>
<dbReference type="EC" id="1.1.1.-" evidence="5"/>
<keyword evidence="2 5" id="KW-0521">NADP</keyword>
<dbReference type="STRING" id="3818.A0A445BQT2"/>
<dbReference type="InterPro" id="IPR002347">
    <property type="entry name" value="SDR_fam"/>
</dbReference>
<evidence type="ECO:0000313" key="8">
    <source>
        <dbReference type="Proteomes" id="UP000289738"/>
    </source>
</evidence>
<dbReference type="SUPFAM" id="SSF51735">
    <property type="entry name" value="NAD(P)-binding Rossmann-fold domains"/>
    <property type="match status" value="1"/>
</dbReference>
<dbReference type="Proteomes" id="UP000289738">
    <property type="component" value="Chromosome B02"/>
</dbReference>
<dbReference type="PRINTS" id="PR00080">
    <property type="entry name" value="SDRFAMILY"/>
</dbReference>
<dbReference type="Gene3D" id="3.40.50.720">
    <property type="entry name" value="NAD(P)-binding Rossmann-like Domain"/>
    <property type="match status" value="1"/>
</dbReference>
<evidence type="ECO:0000313" key="6">
    <source>
        <dbReference type="EMBL" id="RYR23731.1"/>
    </source>
</evidence>
<comment type="caution">
    <text evidence="7">The sequence shown here is derived from an EMBL/GenBank/DDBJ whole genome shotgun (WGS) entry which is preliminary data.</text>
</comment>
<dbReference type="AlphaFoldDB" id="A0A445BQT2"/>
<dbReference type="Pfam" id="PF13561">
    <property type="entry name" value="adh_short_C2"/>
    <property type="match status" value="1"/>
</dbReference>
<dbReference type="PRINTS" id="PR00081">
    <property type="entry name" value="GDHRDH"/>
</dbReference>
<dbReference type="EMBL" id="SDMP01000008">
    <property type="protein sequence ID" value="RYR41044.1"/>
    <property type="molecule type" value="Genomic_DNA"/>
</dbReference>
<reference evidence="7 8" key="1">
    <citation type="submission" date="2019-01" db="EMBL/GenBank/DDBJ databases">
        <title>Sequencing of cultivated peanut Arachis hypogaea provides insights into genome evolution and oil improvement.</title>
        <authorList>
            <person name="Chen X."/>
        </authorList>
    </citation>
    <scope>NUCLEOTIDE SEQUENCE [LARGE SCALE GENOMIC DNA]</scope>
    <source>
        <strain evidence="8">cv. Fuhuasheng</strain>
        <strain evidence="7">GDAAS-fuhuasheng2018</strain>
        <tissue evidence="7">Leaves</tissue>
    </source>
</reference>
<dbReference type="PANTHER" id="PTHR43490:SF67">
    <property type="entry name" value="NAD(P)-BINDING ROSSMANN-FOLD PROTEIN"/>
    <property type="match status" value="1"/>
</dbReference>
<protein>
    <recommendedName>
        <fullName evidence="5">Short-chain dehydrogenase/reductase</fullName>
        <ecNumber evidence="5">1.1.1.-</ecNumber>
    </recommendedName>
</protein>
<dbReference type="PANTHER" id="PTHR43490">
    <property type="entry name" value="(+)-NEOMENTHOL DEHYDROGENASE"/>
    <property type="match status" value="1"/>
</dbReference>
<dbReference type="Pfam" id="PF00106">
    <property type="entry name" value="adh_short"/>
    <property type="match status" value="1"/>
</dbReference>
<accession>A0A445BQT2</accession>
<keyword evidence="3 5" id="KW-0560">Oxidoreductase</keyword>
<name>A0A445BQT2_ARAHY</name>
<evidence type="ECO:0000256" key="1">
    <source>
        <dbReference type="ARBA" id="ARBA00006484"/>
    </source>
</evidence>
<evidence type="ECO:0000256" key="4">
    <source>
        <dbReference type="RuleBase" id="RU000363"/>
    </source>
</evidence>
<dbReference type="Gramene" id="arahy.Tifrunner.gnm2.ann2.Ah12g004700.1">
    <property type="protein sequence ID" value="arahy.Tifrunner.gnm2.ann2.Ah12g004700.1-CDS"/>
    <property type="gene ID" value="arahy.Tifrunner.gnm2.ann2.Ah12g004700"/>
</dbReference>
<evidence type="ECO:0000256" key="3">
    <source>
        <dbReference type="ARBA" id="ARBA00023002"/>
    </source>
</evidence>